<dbReference type="EnsemblMetazoa" id="ACHR005534-RA">
    <property type="protein sequence ID" value="ACHR005534-PA"/>
    <property type="gene ID" value="ACHR005534"/>
</dbReference>
<keyword evidence="8" id="KW-1015">Disulfide bond</keyword>
<evidence type="ECO:0000256" key="12">
    <source>
        <dbReference type="ARBA" id="ARBA00048484"/>
    </source>
</evidence>
<comment type="subcellular location">
    <subcellularLocation>
        <location evidence="10">Synapse</location>
    </subcellularLocation>
</comment>
<evidence type="ECO:0000313" key="17">
    <source>
        <dbReference type="Proteomes" id="UP000075881"/>
    </source>
</evidence>
<keyword evidence="4" id="KW-0719">Serine esterase</keyword>
<dbReference type="PANTHER" id="PTHR43918">
    <property type="entry name" value="ACETYLCHOLINESTERASE"/>
    <property type="match status" value="1"/>
</dbReference>
<evidence type="ECO:0000256" key="9">
    <source>
        <dbReference type="ARBA" id="ARBA00023180"/>
    </source>
</evidence>
<dbReference type="Gene3D" id="3.40.50.1820">
    <property type="entry name" value="alpha/beta hydrolase"/>
    <property type="match status" value="1"/>
</dbReference>
<dbReference type="GO" id="GO:0045202">
    <property type="term" value="C:synapse"/>
    <property type="evidence" value="ECO:0007669"/>
    <property type="project" value="UniProtKB-SubCell"/>
</dbReference>
<dbReference type="InterPro" id="IPR029058">
    <property type="entry name" value="AB_hydrolase_fold"/>
</dbReference>
<dbReference type="InterPro" id="IPR050654">
    <property type="entry name" value="AChE-related_enzymes"/>
</dbReference>
<dbReference type="GO" id="GO:0005886">
    <property type="term" value="C:plasma membrane"/>
    <property type="evidence" value="ECO:0007669"/>
    <property type="project" value="TreeGrafter"/>
</dbReference>
<dbReference type="PROSITE" id="PS00941">
    <property type="entry name" value="CARBOXYLESTERASE_B_2"/>
    <property type="match status" value="1"/>
</dbReference>
<dbReference type="FunFam" id="3.40.50.1820:FF:000029">
    <property type="entry name" value="Acetylcholinesterase"/>
    <property type="match status" value="1"/>
</dbReference>
<proteinExistence type="inferred from homology"/>
<dbReference type="CDD" id="cd00312">
    <property type="entry name" value="Esterase_lipase"/>
    <property type="match status" value="1"/>
</dbReference>
<dbReference type="ESTHER" id="anoga-ACHE1">
    <property type="family name" value="ACHE"/>
</dbReference>
<dbReference type="PANTHER" id="PTHR43918:SF12">
    <property type="entry name" value="ACETYLCHOLINESTERASE 1"/>
    <property type="match status" value="1"/>
</dbReference>
<evidence type="ECO:0000256" key="11">
    <source>
        <dbReference type="ARBA" id="ARBA00037263"/>
    </source>
</evidence>
<evidence type="ECO:0000256" key="8">
    <source>
        <dbReference type="ARBA" id="ARBA00023157"/>
    </source>
</evidence>
<dbReference type="GO" id="GO:0006581">
    <property type="term" value="P:acetylcholine catabolic process"/>
    <property type="evidence" value="ECO:0007669"/>
    <property type="project" value="TreeGrafter"/>
</dbReference>
<feature type="active site" description="Charge relay system" evidence="13">
    <location>
        <position position="488"/>
    </location>
</feature>
<name>A0A182K449_9DIPT</name>
<dbReference type="Proteomes" id="UP000075881">
    <property type="component" value="Unassembled WGS sequence"/>
</dbReference>
<protein>
    <recommendedName>
        <fullName evidence="3">Acetylcholinesterase</fullName>
        <ecNumber evidence="2">3.1.1.7</ecNumber>
    </recommendedName>
</protein>
<keyword evidence="17" id="KW-1185">Reference proteome</keyword>
<feature type="region of interest" description="Disordered" evidence="14">
    <location>
        <begin position="140"/>
        <end position="171"/>
    </location>
</feature>
<evidence type="ECO:0000256" key="1">
    <source>
        <dbReference type="ARBA" id="ARBA00005964"/>
    </source>
</evidence>
<feature type="active site" description="Charge relay system" evidence="13">
    <location>
        <position position="602"/>
    </location>
</feature>
<accession>A0A182K449</accession>
<evidence type="ECO:0000256" key="2">
    <source>
        <dbReference type="ARBA" id="ARBA00013276"/>
    </source>
</evidence>
<dbReference type="InterPro" id="IPR000997">
    <property type="entry name" value="Cholinesterase"/>
</dbReference>
<feature type="domain" description="Carboxylesterase type B" evidence="15">
    <location>
        <begin position="168"/>
        <end position="688"/>
    </location>
</feature>
<comment type="similarity">
    <text evidence="1">Belongs to the type-B carboxylesterase/lipase family.</text>
</comment>
<evidence type="ECO:0000256" key="14">
    <source>
        <dbReference type="SAM" id="MobiDB-lite"/>
    </source>
</evidence>
<dbReference type="PROSITE" id="PS00122">
    <property type="entry name" value="CARBOXYLESTERASE_B_1"/>
    <property type="match status" value="1"/>
</dbReference>
<comment type="function">
    <text evidence="11">Rapidly hydrolyzes choline released into the synapse.</text>
</comment>
<keyword evidence="7" id="KW-0770">Synapse</keyword>
<keyword evidence="6" id="KW-0531">Neurotransmitter degradation</keyword>
<dbReference type="InterPro" id="IPR019826">
    <property type="entry name" value="Carboxylesterase_B_AS"/>
</dbReference>
<evidence type="ECO:0000256" key="4">
    <source>
        <dbReference type="ARBA" id="ARBA00022487"/>
    </source>
</evidence>
<dbReference type="GO" id="GO:0019695">
    <property type="term" value="P:choline metabolic process"/>
    <property type="evidence" value="ECO:0007669"/>
    <property type="project" value="TreeGrafter"/>
</dbReference>
<dbReference type="SUPFAM" id="SSF53474">
    <property type="entry name" value="alpha/beta-Hydrolases"/>
    <property type="match status" value="1"/>
</dbReference>
<evidence type="ECO:0000313" key="16">
    <source>
        <dbReference type="EnsemblMetazoa" id="ACHR005534-PA"/>
    </source>
</evidence>
<dbReference type="GO" id="GO:0003990">
    <property type="term" value="F:acetylcholinesterase activity"/>
    <property type="evidence" value="ECO:0007669"/>
    <property type="project" value="UniProtKB-EC"/>
</dbReference>
<evidence type="ECO:0000256" key="6">
    <source>
        <dbReference type="ARBA" id="ARBA00022867"/>
    </source>
</evidence>
<evidence type="ECO:0000259" key="15">
    <source>
        <dbReference type="Pfam" id="PF00135"/>
    </source>
</evidence>
<dbReference type="InterPro" id="IPR019819">
    <property type="entry name" value="Carboxylesterase_B_CS"/>
</dbReference>
<evidence type="ECO:0000256" key="7">
    <source>
        <dbReference type="ARBA" id="ARBA00023018"/>
    </source>
</evidence>
<sequence>MEIRGLLMGRLRLGRRMVPLGLLCVTALLLILPPGALVHGRHHELNNGAAIGSHQLSAASVGLTLQSGDSMSLASAAMTSIGAAGASSSSSSSSSLSSSAEDDVARITLNKDADAFFTPYIGHGESVRIIDAELGTLEREHVHSGATPRRRGLTRRESNSDANDNDPLVVNTDKGRIRGITVDAPSGKKVDVWLGIPYAQPPVGALRFRHPRPADKWTGVLNTTTPPNSCVQIVDTVFGDFPGATMWNPNTPLSEDCLYINVVAPRPRPKNAAVMLWIFGGGFYSGTATLDVYDHRALASEENVIVVSLQYRVASLGFLFLGTPEAPGNAGLFDQNLALRWVRDNIHRFGGDPSRVTLFGESAGAVSVSLHLLSALSRDLFQRAILQSGSPTAPWALVSREEATLRALRLAEAVGCPHEPSKLSDAVECLRGKDPHVLVNNEWGTLGICEFPFVPVVDGAFLDETPQRSLASGRFKKTDILTGSNTEEGYYFIIYYLTELLRKEEGVTVTREEFLQAVRELNPYVNGAARQAIVFEYTDWTEPDNPNSNRDALDKMVGDYHFTCNVNEFAQRYAEEGNNVYMYLYTHRSKGNPWPRWTGVMHGDEINYVFGEPLNPTLGYTDDEKDFSRKIMRYWSNFAKTGNPNPNTASSEFPEWPKHTAHGRHYLELGLNTSFVGRGPRLRQCAFWKKYLPQLVAATSNLPGPAPPSAPCESSAFFYRPDLIVLLVSLLTVTVRFIQ</sequence>
<dbReference type="GO" id="GO:0005615">
    <property type="term" value="C:extracellular space"/>
    <property type="evidence" value="ECO:0007669"/>
    <property type="project" value="TreeGrafter"/>
</dbReference>
<keyword evidence="5" id="KW-0378">Hydrolase</keyword>
<comment type="catalytic activity">
    <reaction evidence="12">
        <text>acetylcholine + H2O = choline + acetate + H(+)</text>
        <dbReference type="Rhea" id="RHEA:17561"/>
        <dbReference type="ChEBI" id="CHEBI:15354"/>
        <dbReference type="ChEBI" id="CHEBI:15355"/>
        <dbReference type="ChEBI" id="CHEBI:15377"/>
        <dbReference type="ChEBI" id="CHEBI:15378"/>
        <dbReference type="ChEBI" id="CHEBI:30089"/>
        <dbReference type="EC" id="3.1.1.7"/>
    </reaction>
</comment>
<keyword evidence="9" id="KW-0325">Glycoprotein</keyword>
<evidence type="ECO:0000256" key="10">
    <source>
        <dbReference type="ARBA" id="ARBA00034103"/>
    </source>
</evidence>
<dbReference type="Pfam" id="PF00135">
    <property type="entry name" value="COesterase"/>
    <property type="match status" value="1"/>
</dbReference>
<evidence type="ECO:0000256" key="3">
    <source>
        <dbReference type="ARBA" id="ARBA00020419"/>
    </source>
</evidence>
<dbReference type="PRINTS" id="PR00878">
    <property type="entry name" value="CHOLNESTRASE"/>
</dbReference>
<feature type="active site" description="Acyl-ester intermediate" evidence="13">
    <location>
        <position position="362"/>
    </location>
</feature>
<dbReference type="VEuPathDB" id="VectorBase:ACHR005534"/>
<organism evidence="16 17">
    <name type="scientific">Anopheles christyi</name>
    <dbReference type="NCBI Taxonomy" id="43041"/>
    <lineage>
        <taxon>Eukaryota</taxon>
        <taxon>Metazoa</taxon>
        <taxon>Ecdysozoa</taxon>
        <taxon>Arthropoda</taxon>
        <taxon>Hexapoda</taxon>
        <taxon>Insecta</taxon>
        <taxon>Pterygota</taxon>
        <taxon>Neoptera</taxon>
        <taxon>Endopterygota</taxon>
        <taxon>Diptera</taxon>
        <taxon>Nematocera</taxon>
        <taxon>Culicoidea</taxon>
        <taxon>Culicidae</taxon>
        <taxon>Anophelinae</taxon>
        <taxon>Anopheles</taxon>
    </lineage>
</organism>
<evidence type="ECO:0000256" key="5">
    <source>
        <dbReference type="ARBA" id="ARBA00022801"/>
    </source>
</evidence>
<dbReference type="AlphaFoldDB" id="A0A182K449"/>
<dbReference type="EC" id="3.1.1.7" evidence="2"/>
<evidence type="ECO:0000256" key="13">
    <source>
        <dbReference type="PIRSR" id="PIRSR600997-1"/>
    </source>
</evidence>
<dbReference type="STRING" id="43041.A0A182K449"/>
<reference evidence="16" key="2">
    <citation type="submission" date="2020-05" db="UniProtKB">
        <authorList>
            <consortium name="EnsemblMetazoa"/>
        </authorList>
    </citation>
    <scope>IDENTIFICATION</scope>
    <source>
        <strain evidence="16">ACHKN1017</strain>
    </source>
</reference>
<dbReference type="InterPro" id="IPR002018">
    <property type="entry name" value="CarbesteraseB"/>
</dbReference>
<reference evidence="17" key="1">
    <citation type="submission" date="2013-03" db="EMBL/GenBank/DDBJ databases">
        <title>The Genome Sequence of Anopheles christyi ACHKN1017.</title>
        <authorList>
            <consortium name="The Broad Institute Genomics Platform"/>
            <person name="Neafsey D.E."/>
            <person name="Besansky N."/>
            <person name="Walker B."/>
            <person name="Young S.K."/>
            <person name="Zeng Q."/>
            <person name="Gargeya S."/>
            <person name="Fitzgerald M."/>
            <person name="Haas B."/>
            <person name="Abouelleil A."/>
            <person name="Allen A.W."/>
            <person name="Alvarado L."/>
            <person name="Arachchi H.M."/>
            <person name="Berlin A.M."/>
            <person name="Chapman S.B."/>
            <person name="Gainer-Dewar J."/>
            <person name="Goldberg J."/>
            <person name="Griggs A."/>
            <person name="Gujja S."/>
            <person name="Hansen M."/>
            <person name="Howarth C."/>
            <person name="Imamovic A."/>
            <person name="Ireland A."/>
            <person name="Larimer J."/>
            <person name="McCowan C."/>
            <person name="Murphy C."/>
            <person name="Pearson M."/>
            <person name="Poon T.W."/>
            <person name="Priest M."/>
            <person name="Roberts A."/>
            <person name="Saif S."/>
            <person name="Shea T."/>
            <person name="Sisk P."/>
            <person name="Sykes S."/>
            <person name="Wortman J."/>
            <person name="Nusbaum C."/>
            <person name="Birren B."/>
        </authorList>
    </citation>
    <scope>NUCLEOTIDE SEQUENCE [LARGE SCALE GENOMIC DNA]</scope>
    <source>
        <strain evidence="17">ACHKN1017</strain>
    </source>
</reference>